<accession>D5MHK3</accession>
<gene>
    <name evidence="1" type="ORF">DAMO_0008</name>
</gene>
<dbReference type="HOGENOM" id="CLU_3059669_0_0_0"/>
<evidence type="ECO:0000313" key="2">
    <source>
        <dbReference type="Proteomes" id="UP000006898"/>
    </source>
</evidence>
<evidence type="ECO:0000313" key="1">
    <source>
        <dbReference type="EMBL" id="CBE67136.1"/>
    </source>
</evidence>
<dbReference type="AlphaFoldDB" id="D5MHK3"/>
<reference evidence="1 2" key="1">
    <citation type="journal article" date="2010" name="Nature">
        <title>Nitrite-driven anaerobic methane oxidation by oxygenic bacteria.</title>
        <authorList>
            <person name="Ettwig K.F."/>
            <person name="Butler M.K."/>
            <person name="Le Paslier D."/>
            <person name="Pelletier E."/>
            <person name="Mangenot S."/>
            <person name="Kuypers M.M.M."/>
            <person name="Schreiber F."/>
            <person name="Dutilh B.E."/>
            <person name="Zedelius J."/>
            <person name="de Beer D."/>
            <person name="Gloerich J."/>
            <person name="Wessels H.J.C.T."/>
            <person name="van Allen T."/>
            <person name="Luesken F."/>
            <person name="Wu M."/>
            <person name="van de Pas-Schoonen K.T."/>
            <person name="Op den Camp H.J.M."/>
            <person name="Janssen-Megens E.M."/>
            <person name="Francoijs K-J."/>
            <person name="Stunnenberg H."/>
            <person name="Weissenbach J."/>
            <person name="Jetten M.S.M."/>
            <person name="Strous M."/>
        </authorList>
    </citation>
    <scope>NUCLEOTIDE SEQUENCE [LARGE SCALE GENOMIC DNA]</scope>
</reference>
<dbReference type="Proteomes" id="UP000006898">
    <property type="component" value="Chromosome"/>
</dbReference>
<proteinExistence type="predicted"/>
<dbReference type="EMBL" id="FP565575">
    <property type="protein sequence ID" value="CBE67136.1"/>
    <property type="molecule type" value="Genomic_DNA"/>
</dbReference>
<dbReference type="STRING" id="671143.DAMO_0008"/>
<sequence>MPFQGLVNVFHAPPLPTNDEELFVTSPQTDDLDSLDVVQHLVYEPVLNADPAR</sequence>
<dbReference type="KEGG" id="mox:DAMO_0008"/>
<name>D5MHK3_METO1</name>
<organism evidence="1 2">
    <name type="scientific">Methylomirabilis oxygeniifera</name>
    <dbReference type="NCBI Taxonomy" id="671143"/>
    <lineage>
        <taxon>Bacteria</taxon>
        <taxon>Candidatus Methylomirabilota</taxon>
        <taxon>Candidatus Methylomirabilia</taxon>
        <taxon>Candidatus Methylomirabilales</taxon>
        <taxon>Candidatus Methylomirabilaceae</taxon>
        <taxon>Candidatus Methylomirabilis</taxon>
    </lineage>
</organism>
<protein>
    <submittedName>
        <fullName evidence="1">Uncharacterized protein</fullName>
    </submittedName>
</protein>